<reference evidence="2" key="1">
    <citation type="submission" date="2018-01" db="EMBL/GenBank/DDBJ databases">
        <title>An insight into the sialome of Amazonian anophelines.</title>
        <authorList>
            <person name="Ribeiro J.M."/>
            <person name="Scarpassa V."/>
            <person name="Calvo E."/>
        </authorList>
    </citation>
    <scope>NUCLEOTIDE SEQUENCE</scope>
    <source>
        <tissue evidence="2">Salivary glands</tissue>
    </source>
</reference>
<dbReference type="AlphaFoldDB" id="A0A2M4B3X8"/>
<proteinExistence type="predicted"/>
<protein>
    <submittedName>
        <fullName evidence="2">Putative secreted protein</fullName>
    </submittedName>
</protein>
<feature type="chain" id="PRO_5014663023" evidence="1">
    <location>
        <begin position="20"/>
        <end position="75"/>
    </location>
</feature>
<keyword evidence="1" id="KW-0732">Signal</keyword>
<sequence length="75" mass="8431">MRSLLLVSLLLRPRRLLLLLQQPLSATFALLRSTLSIYAAASFPRWIPGIQQRCQLTILRSLSRPPQLCAAFSLA</sequence>
<evidence type="ECO:0000313" key="2">
    <source>
        <dbReference type="EMBL" id="MBW47746.1"/>
    </source>
</evidence>
<evidence type="ECO:0000256" key="1">
    <source>
        <dbReference type="SAM" id="SignalP"/>
    </source>
</evidence>
<name>A0A2M4B3X8_9DIPT</name>
<accession>A0A2M4B3X8</accession>
<organism evidence="2">
    <name type="scientific">Anopheles triannulatus</name>
    <dbReference type="NCBI Taxonomy" id="58253"/>
    <lineage>
        <taxon>Eukaryota</taxon>
        <taxon>Metazoa</taxon>
        <taxon>Ecdysozoa</taxon>
        <taxon>Arthropoda</taxon>
        <taxon>Hexapoda</taxon>
        <taxon>Insecta</taxon>
        <taxon>Pterygota</taxon>
        <taxon>Neoptera</taxon>
        <taxon>Endopterygota</taxon>
        <taxon>Diptera</taxon>
        <taxon>Nematocera</taxon>
        <taxon>Culicoidea</taxon>
        <taxon>Culicidae</taxon>
        <taxon>Anophelinae</taxon>
        <taxon>Anopheles</taxon>
    </lineage>
</organism>
<dbReference type="EMBL" id="GGFK01014425">
    <property type="protein sequence ID" value="MBW47746.1"/>
    <property type="molecule type" value="Transcribed_RNA"/>
</dbReference>
<feature type="signal peptide" evidence="1">
    <location>
        <begin position="1"/>
        <end position="19"/>
    </location>
</feature>